<feature type="non-terminal residue" evidence="1">
    <location>
        <position position="1"/>
    </location>
</feature>
<accession>A0ABS8Y745</accession>
<keyword evidence="2" id="KW-1185">Reference proteome</keyword>
<proteinExistence type="predicted"/>
<dbReference type="EMBL" id="JACEIK010056030">
    <property type="protein sequence ID" value="MCE5167161.1"/>
    <property type="molecule type" value="Genomic_DNA"/>
</dbReference>
<dbReference type="Proteomes" id="UP000823775">
    <property type="component" value="Unassembled WGS sequence"/>
</dbReference>
<sequence>CIIAGIHINVGDIIAIEMTNRARQKHTSLPFPVLVTNLCHNVGVPEIERIDENIWATKVVDITKIRDEMNVTP</sequence>
<gene>
    <name evidence="1" type="ORF">HAX54_040064</name>
</gene>
<evidence type="ECO:0000313" key="2">
    <source>
        <dbReference type="Proteomes" id="UP000823775"/>
    </source>
</evidence>
<organism evidence="1 2">
    <name type="scientific">Datura stramonium</name>
    <name type="common">Jimsonweed</name>
    <name type="synonym">Common thornapple</name>
    <dbReference type="NCBI Taxonomy" id="4076"/>
    <lineage>
        <taxon>Eukaryota</taxon>
        <taxon>Viridiplantae</taxon>
        <taxon>Streptophyta</taxon>
        <taxon>Embryophyta</taxon>
        <taxon>Tracheophyta</taxon>
        <taxon>Spermatophyta</taxon>
        <taxon>Magnoliopsida</taxon>
        <taxon>eudicotyledons</taxon>
        <taxon>Gunneridae</taxon>
        <taxon>Pentapetalae</taxon>
        <taxon>asterids</taxon>
        <taxon>lamiids</taxon>
        <taxon>Solanales</taxon>
        <taxon>Solanaceae</taxon>
        <taxon>Solanoideae</taxon>
        <taxon>Datureae</taxon>
        <taxon>Datura</taxon>
    </lineage>
</organism>
<reference evidence="1 2" key="1">
    <citation type="journal article" date="2021" name="BMC Genomics">
        <title>Datura genome reveals duplications of psychoactive alkaloid biosynthetic genes and high mutation rate following tissue culture.</title>
        <authorList>
            <person name="Rajewski A."/>
            <person name="Carter-House D."/>
            <person name="Stajich J."/>
            <person name="Litt A."/>
        </authorList>
    </citation>
    <scope>NUCLEOTIDE SEQUENCE [LARGE SCALE GENOMIC DNA]</scope>
    <source>
        <strain evidence="1">AR-01</strain>
    </source>
</reference>
<feature type="non-terminal residue" evidence="1">
    <location>
        <position position="73"/>
    </location>
</feature>
<comment type="caution">
    <text evidence="1">The sequence shown here is derived from an EMBL/GenBank/DDBJ whole genome shotgun (WGS) entry which is preliminary data.</text>
</comment>
<name>A0ABS8Y745_DATST</name>
<protein>
    <submittedName>
        <fullName evidence="1">Uncharacterized protein</fullName>
    </submittedName>
</protein>
<evidence type="ECO:0000313" key="1">
    <source>
        <dbReference type="EMBL" id="MCE5167161.1"/>
    </source>
</evidence>